<feature type="transmembrane region" description="Helical" evidence="6">
    <location>
        <begin position="28"/>
        <end position="49"/>
    </location>
</feature>
<keyword evidence="2" id="KW-1003">Cell membrane</keyword>
<keyword evidence="9" id="KW-1185">Reference proteome</keyword>
<feature type="transmembrane region" description="Helical" evidence="6">
    <location>
        <begin position="179"/>
        <end position="203"/>
    </location>
</feature>
<sequence length="298" mass="33307">MLLINLLYLLFASTFILAKNVLTYGSPLLIISIRMLLAGSMLLAYSYLTHGKQLIQDLKKAYLLLALVGLFHIYGAYVLEFWSLEYISAAQTALIFNLSPFITALLERVFYNHRLSLIQIIALIIGFAAMLPTINTGTSNQWFLYNSTAHIALVGAVLCSCIGWLLIKKIVKDHHVHLTTINGFSMIIGGLLSCVTGNIISLFNPTWKIFSSTNWPALIGYILVLVMVSNIICYNLYGHLLKKYSATLLAMAGFTCPMFTALLQWIFQGSIPTATFWASAFISGCAIYIFYWNEVKKN</sequence>
<dbReference type="PANTHER" id="PTHR32322">
    <property type="entry name" value="INNER MEMBRANE TRANSPORTER"/>
    <property type="match status" value="1"/>
</dbReference>
<dbReference type="SUPFAM" id="SSF103481">
    <property type="entry name" value="Multidrug resistance efflux transporter EmrE"/>
    <property type="match status" value="2"/>
</dbReference>
<dbReference type="InterPro" id="IPR037185">
    <property type="entry name" value="EmrE-like"/>
</dbReference>
<dbReference type="PANTHER" id="PTHR32322:SF18">
    <property type="entry name" value="S-ADENOSYLMETHIONINE_S-ADENOSYLHOMOCYSTEINE TRANSPORTER"/>
    <property type="match status" value="1"/>
</dbReference>
<feature type="transmembrane region" description="Helical" evidence="6">
    <location>
        <begin position="117"/>
        <end position="135"/>
    </location>
</feature>
<dbReference type="STRING" id="1306947.J120_03735"/>
<feature type="transmembrane region" description="Helical" evidence="6">
    <location>
        <begin position="244"/>
        <end position="267"/>
    </location>
</feature>
<dbReference type="AlphaFoldDB" id="A0A0D2GNQ8"/>
<keyword evidence="5 6" id="KW-0472">Membrane</keyword>
<dbReference type="Pfam" id="PF00892">
    <property type="entry name" value="EamA"/>
    <property type="match status" value="2"/>
</dbReference>
<feature type="transmembrane region" description="Helical" evidence="6">
    <location>
        <begin position="86"/>
        <end position="105"/>
    </location>
</feature>
<feature type="domain" description="EamA" evidence="7">
    <location>
        <begin position="149"/>
        <end position="291"/>
    </location>
</feature>
<evidence type="ECO:0000259" key="7">
    <source>
        <dbReference type="Pfam" id="PF00892"/>
    </source>
</evidence>
<evidence type="ECO:0000256" key="5">
    <source>
        <dbReference type="ARBA" id="ARBA00023136"/>
    </source>
</evidence>
<feature type="transmembrane region" description="Helical" evidence="6">
    <location>
        <begin position="147"/>
        <end position="167"/>
    </location>
</feature>
<dbReference type="eggNOG" id="COG0697">
    <property type="taxonomic scope" value="Bacteria"/>
</dbReference>
<dbReference type="InterPro" id="IPR000620">
    <property type="entry name" value="EamA_dom"/>
</dbReference>
<dbReference type="EMBL" id="ARQD01000003">
    <property type="protein sequence ID" value="KIX85034.1"/>
    <property type="molecule type" value="Genomic_DNA"/>
</dbReference>
<dbReference type="Proteomes" id="UP000032214">
    <property type="component" value="Unassembled WGS sequence"/>
</dbReference>
<evidence type="ECO:0000256" key="6">
    <source>
        <dbReference type="SAM" id="Phobius"/>
    </source>
</evidence>
<evidence type="ECO:0000256" key="1">
    <source>
        <dbReference type="ARBA" id="ARBA00004651"/>
    </source>
</evidence>
<accession>A0A0D2GNQ8</accession>
<proteinExistence type="predicted"/>
<gene>
    <name evidence="8" type="ORF">J120_03735</name>
</gene>
<reference evidence="8 9" key="1">
    <citation type="journal article" date="2013" name="Proc. Natl. Acad. Sci. U.S.A.">
        <title>Candidate phylum TM6 genome recovered from a hospital sink biofilm provides genomic insights into this uncultivated phylum.</title>
        <authorList>
            <person name="McLean J.S."/>
            <person name="Lombardo M.J."/>
            <person name="Badger J.H."/>
            <person name="Edlund A."/>
            <person name="Novotny M."/>
            <person name="Yee-Greenbaum J."/>
            <person name="Vyahhi N."/>
            <person name="Hall A.P."/>
            <person name="Yang Y."/>
            <person name="Dupont C.L."/>
            <person name="Ziegler M.G."/>
            <person name="Chitsaz H."/>
            <person name="Allen A.E."/>
            <person name="Yooseph S."/>
            <person name="Tesler G."/>
            <person name="Pevzner P.A."/>
            <person name="Friedman R.M."/>
            <person name="Nealson K.H."/>
            <person name="Venter J.C."/>
            <person name="Lasken R.S."/>
        </authorList>
    </citation>
    <scope>NUCLEOTIDE SEQUENCE [LARGE SCALE GENOMIC DNA]</scope>
    <source>
        <strain evidence="8 9">TM6SC1</strain>
    </source>
</reference>
<feature type="transmembrane region" description="Helical" evidence="6">
    <location>
        <begin position="61"/>
        <end position="80"/>
    </location>
</feature>
<feature type="transmembrane region" description="Helical" evidence="6">
    <location>
        <begin position="273"/>
        <end position="292"/>
    </location>
</feature>
<keyword evidence="4 6" id="KW-1133">Transmembrane helix</keyword>
<dbReference type="GO" id="GO:0005886">
    <property type="term" value="C:plasma membrane"/>
    <property type="evidence" value="ECO:0007669"/>
    <property type="project" value="UniProtKB-SubCell"/>
</dbReference>
<evidence type="ECO:0000256" key="3">
    <source>
        <dbReference type="ARBA" id="ARBA00022692"/>
    </source>
</evidence>
<feature type="transmembrane region" description="Helical" evidence="6">
    <location>
        <begin position="215"/>
        <end position="237"/>
    </location>
</feature>
<name>A0A0D2GNQ8_9BACT</name>
<evidence type="ECO:0000313" key="9">
    <source>
        <dbReference type="Proteomes" id="UP000032214"/>
    </source>
</evidence>
<evidence type="ECO:0000256" key="4">
    <source>
        <dbReference type="ARBA" id="ARBA00022989"/>
    </source>
</evidence>
<dbReference type="InterPro" id="IPR050638">
    <property type="entry name" value="AA-Vitamin_Transporters"/>
</dbReference>
<organism evidence="8 9">
    <name type="scientific">candidate division TM6 bacterium JCVI TM6SC1</name>
    <dbReference type="NCBI Taxonomy" id="1306947"/>
    <lineage>
        <taxon>Bacteria</taxon>
        <taxon>Candidatus Babelota</taxon>
        <taxon>Vermiphilus</taxon>
    </lineage>
</organism>
<evidence type="ECO:0000256" key="2">
    <source>
        <dbReference type="ARBA" id="ARBA00022475"/>
    </source>
</evidence>
<comment type="subcellular location">
    <subcellularLocation>
        <location evidence="1">Cell membrane</location>
        <topology evidence="1">Multi-pass membrane protein</topology>
    </subcellularLocation>
</comment>
<comment type="caution">
    <text evidence="8">The sequence shown here is derived from an EMBL/GenBank/DDBJ whole genome shotgun (WGS) entry which is preliminary data.</text>
</comment>
<feature type="domain" description="EamA" evidence="7">
    <location>
        <begin position="2"/>
        <end position="131"/>
    </location>
</feature>
<keyword evidence="3 6" id="KW-0812">Transmembrane</keyword>
<evidence type="ECO:0000313" key="8">
    <source>
        <dbReference type="EMBL" id="KIX85034.1"/>
    </source>
</evidence>
<protein>
    <recommendedName>
        <fullName evidence="7">EamA domain-containing protein</fullName>
    </recommendedName>
</protein>